<organism evidence="1 2">
    <name type="scientific">Swingsia samuiensis</name>
    <dbReference type="NCBI Taxonomy" id="1293412"/>
    <lineage>
        <taxon>Bacteria</taxon>
        <taxon>Pseudomonadati</taxon>
        <taxon>Pseudomonadota</taxon>
        <taxon>Alphaproteobacteria</taxon>
        <taxon>Acetobacterales</taxon>
        <taxon>Acetobacteraceae</taxon>
        <taxon>Swingsia</taxon>
    </lineage>
</organism>
<gene>
    <name evidence="1" type="ORF">E3D00_03785</name>
</gene>
<protein>
    <submittedName>
        <fullName evidence="1">Phage tail protein</fullName>
    </submittedName>
</protein>
<dbReference type="OrthoDB" id="8146758at2"/>
<dbReference type="EMBL" id="CP038141">
    <property type="protein sequence ID" value="QDH16786.1"/>
    <property type="molecule type" value="Genomic_DNA"/>
</dbReference>
<proteinExistence type="predicted"/>
<evidence type="ECO:0000313" key="2">
    <source>
        <dbReference type="Proteomes" id="UP000316313"/>
    </source>
</evidence>
<name>A0A4Y6UJY4_9PROT</name>
<accession>A0A4Y6UJY4</accession>
<sequence>MALIYQSGKLNTTALSVPDVYIQISQPQDLITGGNSSKLGIVGTAGWGPVGHPVVLGSNADYLAAFGSKQNVVTDVGVALNVAAMQGATSFCAVRVTDGTDTVASVMADDVNIQAKWTGTEGNNIQLIVEQTMTGYDLVVSHLVLGSMVYSGKTWEDIQQAVQQDLSALITINLLETVPSLATGQWILSGGKDGGRPSTRQFLGSDGPQMTGMYALKGQGCSVAFLHGLTDSLSYADQAAFGQNENIYMIASGPSADTVSHAVSAKMALGLSSTALKLMFGDWVWYNDSDFGVILLSPQAFVGGLLATLSPEQSSLNKPLSGIIGTQKAGLSGSTSVYSSAELSALFTSGMDVICNPAPGGSYWAVRCGHNTSDNSVVNGDNYTKMTNYLAVSLASGMGVYVGHVINDTLFADIRSTLLGFLSALLSQGVLGIENNSLPYSVVCDASNNPQSRTALGYVQADVAVRYQGINEKFVINLQGGSSVRVFTSKGNI</sequence>
<dbReference type="Gene3D" id="3.40.50.11780">
    <property type="match status" value="1"/>
</dbReference>
<dbReference type="Proteomes" id="UP000316313">
    <property type="component" value="Chromosome"/>
</dbReference>
<dbReference type="AlphaFoldDB" id="A0A4Y6UJY4"/>
<dbReference type="InterPro" id="IPR052042">
    <property type="entry name" value="Tail_sheath_structural"/>
</dbReference>
<evidence type="ECO:0000313" key="1">
    <source>
        <dbReference type="EMBL" id="QDH16786.1"/>
    </source>
</evidence>
<dbReference type="PANTHER" id="PTHR35861">
    <property type="match status" value="1"/>
</dbReference>
<keyword evidence="2" id="KW-1185">Reference proteome</keyword>
<dbReference type="PANTHER" id="PTHR35861:SF2">
    <property type="entry name" value="FELS-2 PROPHAGE PROTEIN"/>
    <property type="match status" value="1"/>
</dbReference>
<reference evidence="1 2" key="1">
    <citation type="submission" date="2019-03" db="EMBL/GenBank/DDBJ databases">
        <title>The complete genome sequence of Swingsia samuiensis NBRC107927(T).</title>
        <authorList>
            <person name="Chua K.-O."/>
            <person name="Chan K.-G."/>
            <person name="See-Too W.-S."/>
        </authorList>
    </citation>
    <scope>NUCLEOTIDE SEQUENCE [LARGE SCALE GENOMIC DNA]</scope>
    <source>
        <strain evidence="1 2">AH83</strain>
    </source>
</reference>
<dbReference type="RefSeq" id="WP_141460083.1">
    <property type="nucleotide sequence ID" value="NZ_CP038141.1"/>
</dbReference>
<dbReference type="KEGG" id="ssam:E3D00_03785"/>